<feature type="transmembrane region" description="Helical" evidence="8">
    <location>
        <begin position="197"/>
        <end position="222"/>
    </location>
</feature>
<feature type="transmembrane region" description="Helical" evidence="8">
    <location>
        <begin position="41"/>
        <end position="59"/>
    </location>
</feature>
<keyword evidence="10" id="KW-1185">Reference proteome</keyword>
<reference evidence="10" key="1">
    <citation type="journal article" date="2019" name="Int. J. Syst. Evol. Microbiol.">
        <title>The Global Catalogue of Microorganisms (GCM) 10K type strain sequencing project: providing services to taxonomists for standard genome sequencing and annotation.</title>
        <authorList>
            <consortium name="The Broad Institute Genomics Platform"/>
            <consortium name="The Broad Institute Genome Sequencing Center for Infectious Disease"/>
            <person name="Wu L."/>
            <person name="Ma J."/>
        </authorList>
    </citation>
    <scope>NUCLEOTIDE SEQUENCE [LARGE SCALE GENOMIC DNA]</scope>
    <source>
        <strain evidence="10">CCUG 53762</strain>
    </source>
</reference>
<name>A0ABW4IE75_9SPHI</name>
<feature type="transmembrane region" description="Helical" evidence="8">
    <location>
        <begin position="71"/>
        <end position="93"/>
    </location>
</feature>
<proteinExistence type="inferred from homology"/>
<protein>
    <submittedName>
        <fullName evidence="9">Arsenic resistance protein</fullName>
    </submittedName>
</protein>
<evidence type="ECO:0000256" key="8">
    <source>
        <dbReference type="SAM" id="Phobius"/>
    </source>
</evidence>
<keyword evidence="5 8" id="KW-0812">Transmembrane</keyword>
<feature type="transmembrane region" description="Helical" evidence="8">
    <location>
        <begin position="228"/>
        <end position="250"/>
    </location>
</feature>
<feature type="transmembrane region" description="Helical" evidence="8">
    <location>
        <begin position="289"/>
        <end position="311"/>
    </location>
</feature>
<keyword evidence="3" id="KW-0813">Transport</keyword>
<dbReference type="RefSeq" id="WP_379663093.1">
    <property type="nucleotide sequence ID" value="NZ_JBHUDG010000019.1"/>
</dbReference>
<dbReference type="InterPro" id="IPR002657">
    <property type="entry name" value="BilAc:Na_symport/Acr3"/>
</dbReference>
<dbReference type="InterPro" id="IPR004706">
    <property type="entry name" value="Arsenical-R_Acr3"/>
</dbReference>
<dbReference type="EMBL" id="JBHUDG010000019">
    <property type="protein sequence ID" value="MFD1630717.1"/>
    <property type="molecule type" value="Genomic_DNA"/>
</dbReference>
<dbReference type="PANTHER" id="PTHR43057:SF1">
    <property type="entry name" value="ARSENICAL-RESISTANCE PROTEIN 3"/>
    <property type="match status" value="1"/>
</dbReference>
<keyword evidence="4" id="KW-1003">Cell membrane</keyword>
<evidence type="ECO:0000256" key="3">
    <source>
        <dbReference type="ARBA" id="ARBA00022448"/>
    </source>
</evidence>
<dbReference type="Pfam" id="PF01758">
    <property type="entry name" value="SBF"/>
    <property type="match status" value="1"/>
</dbReference>
<sequence length="321" mass="35573">MITREQLEEKQINIYIIVLIISVIVGINWSNSSILSSAIESVIGLLLYGMFCQIPFLELGQVFKKRSFFKALLLGNFVLIPLLVWLLISLFSLSSSLQIGVLLVLLTPCIDYVIVFTHLGKGDARAILAATPLLFLLQLILLPLYLWFFLGKETIRIIEISPFVQAFVFLILLPFLLSVFTQWAASGSRVGKQLLSFSGWLPVPLMALTFFVVITSQIAVLYARPAPIFAVIPVYICFALLAPFAGMAASAICKTDDLEKRAVAFSTSTRNSLVVLPLALSLPAPENQLVAAVIVTQTIVEIFFELIYIKIIPRIIPGKKR</sequence>
<evidence type="ECO:0000313" key="9">
    <source>
        <dbReference type="EMBL" id="MFD1630717.1"/>
    </source>
</evidence>
<organism evidence="9 10">
    <name type="scientific">Pseudopedobacter beijingensis</name>
    <dbReference type="NCBI Taxonomy" id="1207056"/>
    <lineage>
        <taxon>Bacteria</taxon>
        <taxon>Pseudomonadati</taxon>
        <taxon>Bacteroidota</taxon>
        <taxon>Sphingobacteriia</taxon>
        <taxon>Sphingobacteriales</taxon>
        <taxon>Sphingobacteriaceae</taxon>
        <taxon>Pseudopedobacter</taxon>
    </lineage>
</organism>
<keyword evidence="6 8" id="KW-1133">Transmembrane helix</keyword>
<comment type="caution">
    <text evidence="9">The sequence shown here is derived from an EMBL/GenBank/DDBJ whole genome shotgun (WGS) entry which is preliminary data.</text>
</comment>
<evidence type="ECO:0000256" key="1">
    <source>
        <dbReference type="ARBA" id="ARBA00004651"/>
    </source>
</evidence>
<accession>A0ABW4IE75</accession>
<evidence type="ECO:0000313" key="10">
    <source>
        <dbReference type="Proteomes" id="UP001597118"/>
    </source>
</evidence>
<dbReference type="PANTHER" id="PTHR43057">
    <property type="entry name" value="ARSENITE EFFLUX TRANSPORTER"/>
    <property type="match status" value="1"/>
</dbReference>
<evidence type="ECO:0000256" key="2">
    <source>
        <dbReference type="ARBA" id="ARBA00010110"/>
    </source>
</evidence>
<feature type="transmembrane region" description="Helical" evidence="8">
    <location>
        <begin position="126"/>
        <end position="150"/>
    </location>
</feature>
<dbReference type="Proteomes" id="UP001597118">
    <property type="component" value="Unassembled WGS sequence"/>
</dbReference>
<evidence type="ECO:0000256" key="7">
    <source>
        <dbReference type="ARBA" id="ARBA00023136"/>
    </source>
</evidence>
<feature type="transmembrane region" description="Helical" evidence="8">
    <location>
        <begin position="12"/>
        <end position="29"/>
    </location>
</feature>
<evidence type="ECO:0000256" key="6">
    <source>
        <dbReference type="ARBA" id="ARBA00022989"/>
    </source>
</evidence>
<dbReference type="Gene3D" id="1.20.1530.20">
    <property type="match status" value="1"/>
</dbReference>
<evidence type="ECO:0000256" key="5">
    <source>
        <dbReference type="ARBA" id="ARBA00022692"/>
    </source>
</evidence>
<feature type="transmembrane region" description="Helical" evidence="8">
    <location>
        <begin position="162"/>
        <end position="185"/>
    </location>
</feature>
<comment type="similarity">
    <text evidence="2">Belongs to the arsenical resistance-3 (ACR3) (TC 2.A.59) family.</text>
</comment>
<comment type="subcellular location">
    <subcellularLocation>
        <location evidence="1">Cell membrane</location>
        <topology evidence="1">Multi-pass membrane protein</topology>
    </subcellularLocation>
</comment>
<dbReference type="InterPro" id="IPR038770">
    <property type="entry name" value="Na+/solute_symporter_sf"/>
</dbReference>
<gene>
    <name evidence="9" type="ORF">ACFSAH_12570</name>
</gene>
<evidence type="ECO:0000256" key="4">
    <source>
        <dbReference type="ARBA" id="ARBA00022475"/>
    </source>
</evidence>
<keyword evidence="7 8" id="KW-0472">Membrane</keyword>